<evidence type="ECO:0000313" key="4">
    <source>
        <dbReference type="WBParaSite" id="GPUH_0001624901-mRNA-1"/>
    </source>
</evidence>
<accession>A0A183E5I6</accession>
<dbReference type="AlphaFoldDB" id="A0A183E5I6"/>
<keyword evidence="3" id="KW-1185">Reference proteome</keyword>
<reference evidence="2 3" key="2">
    <citation type="submission" date="2018-11" db="EMBL/GenBank/DDBJ databases">
        <authorList>
            <consortium name="Pathogen Informatics"/>
        </authorList>
    </citation>
    <scope>NUCLEOTIDE SEQUENCE [LARGE SCALE GENOMIC DNA]</scope>
</reference>
<proteinExistence type="predicted"/>
<evidence type="ECO:0000313" key="3">
    <source>
        <dbReference type="Proteomes" id="UP000271098"/>
    </source>
</evidence>
<feature type="region of interest" description="Disordered" evidence="1">
    <location>
        <begin position="1"/>
        <end position="63"/>
    </location>
</feature>
<name>A0A183E5I6_9BILA</name>
<evidence type="ECO:0000256" key="1">
    <source>
        <dbReference type="SAM" id="MobiDB-lite"/>
    </source>
</evidence>
<organism evidence="4">
    <name type="scientific">Gongylonema pulchrum</name>
    <dbReference type="NCBI Taxonomy" id="637853"/>
    <lineage>
        <taxon>Eukaryota</taxon>
        <taxon>Metazoa</taxon>
        <taxon>Ecdysozoa</taxon>
        <taxon>Nematoda</taxon>
        <taxon>Chromadorea</taxon>
        <taxon>Rhabditida</taxon>
        <taxon>Spirurina</taxon>
        <taxon>Spiruromorpha</taxon>
        <taxon>Spiruroidea</taxon>
        <taxon>Gongylonematidae</taxon>
        <taxon>Gongylonema</taxon>
    </lineage>
</organism>
<evidence type="ECO:0000313" key="2">
    <source>
        <dbReference type="EMBL" id="VDN27482.1"/>
    </source>
</evidence>
<gene>
    <name evidence="2" type="ORF">GPUH_LOCUS16226</name>
</gene>
<dbReference type="WBParaSite" id="GPUH_0001624901-mRNA-1">
    <property type="protein sequence ID" value="GPUH_0001624901-mRNA-1"/>
    <property type="gene ID" value="GPUH_0001624901"/>
</dbReference>
<protein>
    <submittedName>
        <fullName evidence="2 4">Uncharacterized protein</fullName>
    </submittedName>
</protein>
<feature type="compositionally biased region" description="Basic and acidic residues" evidence="1">
    <location>
        <begin position="1"/>
        <end position="25"/>
    </location>
</feature>
<reference evidence="4" key="1">
    <citation type="submission" date="2016-06" db="UniProtKB">
        <authorList>
            <consortium name="WormBaseParasite"/>
        </authorList>
    </citation>
    <scope>IDENTIFICATION</scope>
</reference>
<dbReference type="Proteomes" id="UP000271098">
    <property type="component" value="Unassembled WGS sequence"/>
</dbReference>
<sequence>MDRKHSIRKEHTTRLGLPVDEKCEGHGVQSEPSMYLKTPRMEGENETGISGIQRDSAWSAPGSFRRCRASDETLEGSWS</sequence>
<dbReference type="EMBL" id="UYRT01083461">
    <property type="protein sequence ID" value="VDN27482.1"/>
    <property type="molecule type" value="Genomic_DNA"/>
</dbReference>